<dbReference type="GO" id="GO:0009103">
    <property type="term" value="P:lipopolysaccharide biosynthetic process"/>
    <property type="evidence" value="ECO:0007669"/>
    <property type="project" value="UniProtKB-ARBA"/>
</dbReference>
<dbReference type="Pfam" id="PF13231">
    <property type="entry name" value="PMT_2"/>
    <property type="match status" value="1"/>
</dbReference>
<dbReference type="InterPro" id="IPR050297">
    <property type="entry name" value="LipidA_mod_glycosyltrf_83"/>
</dbReference>
<evidence type="ECO:0000256" key="7">
    <source>
        <dbReference type="ARBA" id="ARBA00023136"/>
    </source>
</evidence>
<sequence>MQSFWSKSYRGNKPAVIIVLLVIFILAAYLRVDYLRSVQHTVSTDSKQYDIMVKQILEKGVYGYRSTESNAQVSPGLPIFMAAIYKLVDYKTHDPAPYIRYIQVMLSLITLFLIYRLARRLGGTTAGLLAAFAGAIYPPFIWSNGAVLTEVICTFFLVSYLYLQIITFEKKTWKWALASGALIGLTVLTRPEFLPLIFVCHAVYFLWTRKWKDTLKLLLITLIGAGIILSPWVIRNIITMKQVIIVATQVNPFAAGTYPYNNYLDGMVDRHGKTQMEVAKERLKVGFTEKPWLFLKWYTIGKLDYIYGKMYFGAGHKPYYSVFPYAIRNLFHQCLVLFFLVALVGTAARRFRRPEFLLASTVVVMSLIRLLFVPEFRYNYTAMPVIIILDCVIGVAIVRWIYSRYKGRKNPAPALSE</sequence>
<evidence type="ECO:0000256" key="5">
    <source>
        <dbReference type="ARBA" id="ARBA00022692"/>
    </source>
</evidence>
<feature type="transmembrane region" description="Helical" evidence="8">
    <location>
        <begin position="217"/>
        <end position="234"/>
    </location>
</feature>
<evidence type="ECO:0000313" key="11">
    <source>
        <dbReference type="Proteomes" id="UP000272464"/>
    </source>
</evidence>
<dbReference type="AlphaFoldDB" id="A0A3S1JQA7"/>
<feature type="domain" description="Glycosyltransferase RgtA/B/C/D-like" evidence="9">
    <location>
        <begin position="78"/>
        <end position="233"/>
    </location>
</feature>
<feature type="transmembrane region" description="Helical" evidence="8">
    <location>
        <begin position="355"/>
        <end position="372"/>
    </location>
</feature>
<proteinExistence type="predicted"/>
<protein>
    <recommendedName>
        <fullName evidence="9">Glycosyltransferase RgtA/B/C/D-like domain-containing protein</fullName>
    </recommendedName>
</protein>
<feature type="transmembrane region" description="Helical" evidence="8">
    <location>
        <begin position="330"/>
        <end position="348"/>
    </location>
</feature>
<reference evidence="10 11" key="1">
    <citation type="submission" date="2018-12" db="EMBL/GenBank/DDBJ databases">
        <authorList>
            <person name="Sun L."/>
            <person name="Chen Z."/>
        </authorList>
    </citation>
    <scope>NUCLEOTIDE SEQUENCE [LARGE SCALE GENOMIC DNA]</scope>
    <source>
        <strain evidence="10 11">3-5-3</strain>
    </source>
</reference>
<keyword evidence="3" id="KW-0328">Glycosyltransferase</keyword>
<gene>
    <name evidence="10" type="ORF">EJP77_07240</name>
</gene>
<feature type="transmembrane region" description="Helical" evidence="8">
    <location>
        <begin position="98"/>
        <end position="115"/>
    </location>
</feature>
<feature type="transmembrane region" description="Helical" evidence="8">
    <location>
        <begin position="12"/>
        <end position="30"/>
    </location>
</feature>
<keyword evidence="2" id="KW-1003">Cell membrane</keyword>
<keyword evidence="7 8" id="KW-0472">Membrane</keyword>
<comment type="caution">
    <text evidence="10">The sequence shown here is derived from an EMBL/GenBank/DDBJ whole genome shotgun (WGS) entry which is preliminary data.</text>
</comment>
<dbReference type="OrthoDB" id="136232at2"/>
<dbReference type="PANTHER" id="PTHR33908">
    <property type="entry name" value="MANNOSYLTRANSFERASE YKCB-RELATED"/>
    <property type="match status" value="1"/>
</dbReference>
<evidence type="ECO:0000256" key="1">
    <source>
        <dbReference type="ARBA" id="ARBA00004651"/>
    </source>
</evidence>
<evidence type="ECO:0000256" key="6">
    <source>
        <dbReference type="ARBA" id="ARBA00022989"/>
    </source>
</evidence>
<feature type="transmembrane region" description="Helical" evidence="8">
    <location>
        <begin position="175"/>
        <end position="205"/>
    </location>
</feature>
<dbReference type="InterPro" id="IPR038731">
    <property type="entry name" value="RgtA/B/C-like"/>
</dbReference>
<dbReference type="Proteomes" id="UP000272464">
    <property type="component" value="Unassembled WGS sequence"/>
</dbReference>
<dbReference type="GO" id="GO:0016763">
    <property type="term" value="F:pentosyltransferase activity"/>
    <property type="evidence" value="ECO:0007669"/>
    <property type="project" value="TreeGrafter"/>
</dbReference>
<feature type="transmembrane region" description="Helical" evidence="8">
    <location>
        <begin position="122"/>
        <end position="140"/>
    </location>
</feature>
<evidence type="ECO:0000256" key="2">
    <source>
        <dbReference type="ARBA" id="ARBA00022475"/>
    </source>
</evidence>
<accession>A0A3S1JQA7</accession>
<evidence type="ECO:0000313" key="10">
    <source>
        <dbReference type="EMBL" id="RUT33435.1"/>
    </source>
</evidence>
<keyword evidence="5 8" id="KW-0812">Transmembrane</keyword>
<evidence type="ECO:0000256" key="8">
    <source>
        <dbReference type="SAM" id="Phobius"/>
    </source>
</evidence>
<feature type="transmembrane region" description="Helical" evidence="8">
    <location>
        <begin position="378"/>
        <end position="402"/>
    </location>
</feature>
<keyword evidence="6 8" id="KW-1133">Transmembrane helix</keyword>
<feature type="transmembrane region" description="Helical" evidence="8">
    <location>
        <begin position="146"/>
        <end position="163"/>
    </location>
</feature>
<evidence type="ECO:0000259" key="9">
    <source>
        <dbReference type="Pfam" id="PF13231"/>
    </source>
</evidence>
<organism evidence="10 11">
    <name type="scientific">Paenibacillus zeisoli</name>
    <dbReference type="NCBI Taxonomy" id="2496267"/>
    <lineage>
        <taxon>Bacteria</taxon>
        <taxon>Bacillati</taxon>
        <taxon>Bacillota</taxon>
        <taxon>Bacilli</taxon>
        <taxon>Bacillales</taxon>
        <taxon>Paenibacillaceae</taxon>
        <taxon>Paenibacillus</taxon>
    </lineage>
</organism>
<dbReference type="PANTHER" id="PTHR33908:SF11">
    <property type="entry name" value="MEMBRANE PROTEIN"/>
    <property type="match status" value="1"/>
</dbReference>
<dbReference type="EMBL" id="RZNX01000002">
    <property type="protein sequence ID" value="RUT33435.1"/>
    <property type="molecule type" value="Genomic_DNA"/>
</dbReference>
<name>A0A3S1JQA7_9BACL</name>
<dbReference type="RefSeq" id="WP_127198550.1">
    <property type="nucleotide sequence ID" value="NZ_RZNX01000002.1"/>
</dbReference>
<keyword evidence="4" id="KW-0808">Transferase</keyword>
<dbReference type="GO" id="GO:0005886">
    <property type="term" value="C:plasma membrane"/>
    <property type="evidence" value="ECO:0007669"/>
    <property type="project" value="UniProtKB-SubCell"/>
</dbReference>
<evidence type="ECO:0000256" key="4">
    <source>
        <dbReference type="ARBA" id="ARBA00022679"/>
    </source>
</evidence>
<comment type="subcellular location">
    <subcellularLocation>
        <location evidence="1">Cell membrane</location>
        <topology evidence="1">Multi-pass membrane protein</topology>
    </subcellularLocation>
</comment>
<evidence type="ECO:0000256" key="3">
    <source>
        <dbReference type="ARBA" id="ARBA00022676"/>
    </source>
</evidence>
<keyword evidence="11" id="KW-1185">Reference proteome</keyword>